<feature type="region of interest" description="Disordered" evidence="7">
    <location>
        <begin position="566"/>
        <end position="588"/>
    </location>
</feature>
<evidence type="ECO:0000313" key="10">
    <source>
        <dbReference type="EMBL" id="TVY28205.1"/>
    </source>
</evidence>
<keyword evidence="3 5" id="KW-0378">Hydrolase</keyword>
<keyword evidence="11" id="KW-1185">Reference proteome</keyword>
<dbReference type="PIRSF" id="PIRSF000972">
    <property type="entry name" value="Arylsulf_plant"/>
    <property type="match status" value="1"/>
</dbReference>
<dbReference type="PANTHER" id="PTHR43108">
    <property type="entry name" value="N-ACETYLGLUCOSAMINE-6-SULFATASE FAMILY MEMBER"/>
    <property type="match status" value="1"/>
</dbReference>
<dbReference type="EC" id="3.1.6.1" evidence="5"/>
<evidence type="ECO:0000256" key="8">
    <source>
        <dbReference type="SAM" id="SignalP"/>
    </source>
</evidence>
<dbReference type="CDD" id="cd16147">
    <property type="entry name" value="G6S"/>
    <property type="match status" value="1"/>
</dbReference>
<dbReference type="GO" id="GO:0008449">
    <property type="term" value="F:N-acetylglucosamine-6-sulfatase activity"/>
    <property type="evidence" value="ECO:0007669"/>
    <property type="project" value="TreeGrafter"/>
</dbReference>
<gene>
    <name evidence="10" type="primary">ARS</name>
    <name evidence="10" type="ORF">LHYA1_G003358</name>
</gene>
<dbReference type="RefSeq" id="XP_031006993.1">
    <property type="nucleotide sequence ID" value="XM_031148330.1"/>
</dbReference>
<feature type="domain" description="Sulfatase N-terminal" evidence="9">
    <location>
        <begin position="29"/>
        <end position="372"/>
    </location>
</feature>
<feature type="chain" id="PRO_5034781640" description="Arylsulfatase" evidence="8">
    <location>
        <begin position="27"/>
        <end position="588"/>
    </location>
</feature>
<comment type="PTM">
    <text evidence="6">The conversion to 3-oxoalanine (also known as C-formylglycine, FGly), of a serine or cysteine residue in prokaryotes and of a cysteine residue in eukaryotes, is critical for catalytic activity.</text>
</comment>
<organism evidence="10 11">
    <name type="scientific">Lachnellula hyalina</name>
    <dbReference type="NCBI Taxonomy" id="1316788"/>
    <lineage>
        <taxon>Eukaryota</taxon>
        <taxon>Fungi</taxon>
        <taxon>Dikarya</taxon>
        <taxon>Ascomycota</taxon>
        <taxon>Pezizomycotina</taxon>
        <taxon>Leotiomycetes</taxon>
        <taxon>Helotiales</taxon>
        <taxon>Lachnaceae</taxon>
        <taxon>Lachnellula</taxon>
    </lineage>
</organism>
<name>A0A8H8R5P6_9HELO</name>
<dbReference type="InterPro" id="IPR000917">
    <property type="entry name" value="Sulfatase_N"/>
</dbReference>
<dbReference type="InterPro" id="IPR012083">
    <property type="entry name" value="Arylsulfatase"/>
</dbReference>
<evidence type="ECO:0000256" key="3">
    <source>
        <dbReference type="ARBA" id="ARBA00022801"/>
    </source>
</evidence>
<dbReference type="EMBL" id="QGMH01000035">
    <property type="protein sequence ID" value="TVY28205.1"/>
    <property type="molecule type" value="Genomic_DNA"/>
</dbReference>
<comment type="similarity">
    <text evidence="1 5">Belongs to the sulfatase family.</text>
</comment>
<dbReference type="Proteomes" id="UP000431533">
    <property type="component" value="Unassembled WGS sequence"/>
</dbReference>
<dbReference type="SUPFAM" id="SSF53649">
    <property type="entry name" value="Alkaline phosphatase-like"/>
    <property type="match status" value="1"/>
</dbReference>
<accession>A0A8H8R5P6</accession>
<keyword evidence="4" id="KW-0325">Glycoprotein</keyword>
<dbReference type="PANTHER" id="PTHR43108:SF8">
    <property type="entry name" value="SD21168P"/>
    <property type="match status" value="1"/>
</dbReference>
<evidence type="ECO:0000256" key="6">
    <source>
        <dbReference type="PIRSR" id="PIRSR000972-50"/>
    </source>
</evidence>
<comment type="catalytic activity">
    <reaction evidence="5">
        <text>an aryl sulfate + H2O = a phenol + sulfate + H(+)</text>
        <dbReference type="Rhea" id="RHEA:17261"/>
        <dbReference type="ChEBI" id="CHEBI:15377"/>
        <dbReference type="ChEBI" id="CHEBI:15378"/>
        <dbReference type="ChEBI" id="CHEBI:16189"/>
        <dbReference type="ChEBI" id="CHEBI:33853"/>
        <dbReference type="ChEBI" id="CHEBI:140317"/>
        <dbReference type="EC" id="3.1.6.1"/>
    </reaction>
</comment>
<feature type="modified residue" description="3-oxoalanine (Cys)" evidence="6">
    <location>
        <position position="73"/>
    </location>
</feature>
<proteinExistence type="inferred from homology"/>
<dbReference type="InterPro" id="IPR017850">
    <property type="entry name" value="Alkaline_phosphatase_core_sf"/>
</dbReference>
<reference evidence="10 11" key="1">
    <citation type="submission" date="2018-05" db="EMBL/GenBank/DDBJ databases">
        <title>Genome sequencing and assembly of the regulated plant pathogen Lachnellula willkommii and related sister species for the development of diagnostic species identification markers.</title>
        <authorList>
            <person name="Giroux E."/>
            <person name="Bilodeau G."/>
        </authorList>
    </citation>
    <scope>NUCLEOTIDE SEQUENCE [LARGE SCALE GENOMIC DNA]</scope>
    <source>
        <strain evidence="10 11">CBS 185.66</strain>
    </source>
</reference>
<evidence type="ECO:0000256" key="1">
    <source>
        <dbReference type="ARBA" id="ARBA00008779"/>
    </source>
</evidence>
<dbReference type="PROSITE" id="PS00523">
    <property type="entry name" value="SULFATASE_1"/>
    <property type="match status" value="1"/>
</dbReference>
<dbReference type="Gene3D" id="3.40.720.10">
    <property type="entry name" value="Alkaline Phosphatase, subunit A"/>
    <property type="match status" value="1"/>
</dbReference>
<keyword evidence="2 8" id="KW-0732">Signal</keyword>
<dbReference type="AlphaFoldDB" id="A0A8H8R5P6"/>
<evidence type="ECO:0000256" key="4">
    <source>
        <dbReference type="ARBA" id="ARBA00023180"/>
    </source>
</evidence>
<dbReference type="InterPro" id="IPR024607">
    <property type="entry name" value="Sulfatase_CS"/>
</dbReference>
<sequence length="588" mass="66019">MLLAVFQLLCLLIILSVMLGTQLAEAKRPNIVFIITDDQDLHLDSLEYMPRVKKYLTNEGTIYKRHYCTVALCCPSRVNLWTGKAAHNTNVTDVVPPYGGYPKFVSQGYNTDYLPVWLQEAGYNTYYTGKLFNSHTIENYNNPVAGGFTGSDFLLDPYTYSYYNASFSRNGEKPISFTGQYSPDVVADKAFGFLEEAISDEKPFFLAIAPIAPHSDVQMGKLHFNEPKYAPRHAHLFKDYKIPRTKNFNPDKPSGANWIANLPQLNDTVIKYNDEFGRARLRALQSVDEMVEGIVQRLSDNGVLDDTYIFYTSDNGFHIGQHRMHPGKTCGYETDINIPLIVRGPGIGVGKVLDAVTSHTDLAPTLLKIAGAELRHDFDGLPIPFTEEQKGKTEHVNVEYWGRGIAEGKHGTEGGRFTIYANNTYKALRLIGDTYNLYYSVWCTNETELYDMTRDPEQMHNLAVPEQLSSEYRILGRGIKDITARLDTLMMVLKSCKASSCTDPWKVLHPQGDVSDLPSALKSGLDTFYEEQPKVSFSKCEPGYIVESEGPQVPFVFGQGASHGGFPLQDSSESQNPLEYGQDWSIWT</sequence>
<dbReference type="Pfam" id="PF00884">
    <property type="entry name" value="Sulfatase"/>
    <property type="match status" value="1"/>
</dbReference>
<dbReference type="GO" id="GO:0004065">
    <property type="term" value="F:arylsulfatase activity"/>
    <property type="evidence" value="ECO:0007669"/>
    <property type="project" value="UniProtKB-UniRule"/>
</dbReference>
<evidence type="ECO:0000256" key="7">
    <source>
        <dbReference type="SAM" id="MobiDB-lite"/>
    </source>
</evidence>
<protein>
    <recommendedName>
        <fullName evidence="5">Arylsulfatase</fullName>
        <shortName evidence="5">AS</shortName>
        <ecNumber evidence="5">3.1.6.1</ecNumber>
    </recommendedName>
    <alternativeName>
        <fullName evidence="5">Aryl-sulfate sulphohydrolase</fullName>
    </alternativeName>
</protein>
<dbReference type="OrthoDB" id="96314at2759"/>
<evidence type="ECO:0000256" key="5">
    <source>
        <dbReference type="PIRNR" id="PIRNR000972"/>
    </source>
</evidence>
<dbReference type="FunFam" id="3.40.720.10:FF:000051">
    <property type="entry name" value="Arylsulfatase"/>
    <property type="match status" value="1"/>
</dbReference>
<dbReference type="GO" id="GO:0005539">
    <property type="term" value="F:glycosaminoglycan binding"/>
    <property type="evidence" value="ECO:0007669"/>
    <property type="project" value="TreeGrafter"/>
</dbReference>
<feature type="signal peptide" evidence="8">
    <location>
        <begin position="1"/>
        <end position="26"/>
    </location>
</feature>
<evidence type="ECO:0000256" key="2">
    <source>
        <dbReference type="ARBA" id="ARBA00022729"/>
    </source>
</evidence>
<dbReference type="GeneID" id="41983556"/>
<comment type="caution">
    <text evidence="10">The sequence shown here is derived from an EMBL/GenBank/DDBJ whole genome shotgun (WGS) entry which is preliminary data.</text>
</comment>
<evidence type="ECO:0000259" key="9">
    <source>
        <dbReference type="Pfam" id="PF00884"/>
    </source>
</evidence>
<evidence type="ECO:0000313" key="11">
    <source>
        <dbReference type="Proteomes" id="UP000431533"/>
    </source>
</evidence>
<dbReference type="GO" id="GO:0018958">
    <property type="term" value="P:phenol-containing compound metabolic process"/>
    <property type="evidence" value="ECO:0007669"/>
    <property type="project" value="InterPro"/>
</dbReference>